<evidence type="ECO:0000256" key="3">
    <source>
        <dbReference type="ARBA" id="ARBA00022989"/>
    </source>
</evidence>
<evidence type="ECO:0000256" key="5">
    <source>
        <dbReference type="SAM" id="Phobius"/>
    </source>
</evidence>
<protein>
    <submittedName>
        <fullName evidence="6">Uncharacterized protein</fullName>
    </submittedName>
</protein>
<name>A0A1K0FYK0_9BASI</name>
<dbReference type="PANTHER" id="PTHR23501:SF198">
    <property type="entry name" value="AZOLE RESISTANCE PROTEIN 1-RELATED"/>
    <property type="match status" value="1"/>
</dbReference>
<comment type="subcellular location">
    <subcellularLocation>
        <location evidence="1">Membrane</location>
        <topology evidence="1">Multi-pass membrane protein</topology>
    </subcellularLocation>
</comment>
<keyword evidence="3 5" id="KW-1133">Transmembrane helix</keyword>
<dbReference type="EMBL" id="LT558119">
    <property type="protein sequence ID" value="SAM74853.1"/>
    <property type="molecule type" value="Genomic_DNA"/>
</dbReference>
<evidence type="ECO:0000256" key="1">
    <source>
        <dbReference type="ARBA" id="ARBA00004141"/>
    </source>
</evidence>
<proteinExistence type="predicted"/>
<dbReference type="GO" id="GO:0005886">
    <property type="term" value="C:plasma membrane"/>
    <property type="evidence" value="ECO:0007669"/>
    <property type="project" value="TreeGrafter"/>
</dbReference>
<evidence type="ECO:0000313" key="6">
    <source>
        <dbReference type="EMBL" id="SAM74853.1"/>
    </source>
</evidence>
<evidence type="ECO:0000313" key="7">
    <source>
        <dbReference type="Proteomes" id="UP000179920"/>
    </source>
</evidence>
<evidence type="ECO:0000256" key="4">
    <source>
        <dbReference type="ARBA" id="ARBA00023136"/>
    </source>
</evidence>
<evidence type="ECO:0000256" key="2">
    <source>
        <dbReference type="ARBA" id="ARBA00022692"/>
    </source>
</evidence>
<dbReference type="Proteomes" id="UP000179920">
    <property type="component" value="Chromosome III"/>
</dbReference>
<gene>
    <name evidence="6" type="ORF">UBRO_20500</name>
</gene>
<dbReference type="AlphaFoldDB" id="A0A1K0FYK0"/>
<feature type="transmembrane region" description="Helical" evidence="5">
    <location>
        <begin position="115"/>
        <end position="135"/>
    </location>
</feature>
<keyword evidence="2 5" id="KW-0812">Transmembrane</keyword>
<sequence>MTERTGHYAPPLLAPPIIGAIGAGLIITWSAATPEAQWVGYQILYGVGMGFGMTAAENLLSNCLIKGLEQISALRDRARQLAKSDAAEIRKAVEGSGEDVLNEVIKAFNAALRHVWYLALALTLVTILPSFLIKWMNLKKVAKQRAEEKQVAKRQTAETVKEARESPIRRCKHSIYRYSGSEV</sequence>
<keyword evidence="4 5" id="KW-0472">Membrane</keyword>
<accession>A0A1K0FYK0</accession>
<dbReference type="OrthoDB" id="10021397at2759"/>
<dbReference type="GO" id="GO:0022857">
    <property type="term" value="F:transmembrane transporter activity"/>
    <property type="evidence" value="ECO:0007669"/>
    <property type="project" value="TreeGrafter"/>
</dbReference>
<organism evidence="6 7">
    <name type="scientific">Ustilago bromivora</name>
    <dbReference type="NCBI Taxonomy" id="307758"/>
    <lineage>
        <taxon>Eukaryota</taxon>
        <taxon>Fungi</taxon>
        <taxon>Dikarya</taxon>
        <taxon>Basidiomycota</taxon>
        <taxon>Ustilaginomycotina</taxon>
        <taxon>Ustilaginomycetes</taxon>
        <taxon>Ustilaginales</taxon>
        <taxon>Ustilaginaceae</taxon>
        <taxon>Ustilago</taxon>
    </lineage>
</organism>
<reference evidence="7" key="1">
    <citation type="submission" date="2016-04" db="EMBL/GenBank/DDBJ databases">
        <authorList>
            <person name="Guldener U."/>
            <person name="Guldener U."/>
        </authorList>
    </citation>
    <scope>NUCLEOTIDE SEQUENCE [LARGE SCALE GENOMIC DNA]</scope>
    <source>
        <strain evidence="7">UB2112</strain>
    </source>
</reference>
<dbReference type="PANTHER" id="PTHR23501">
    <property type="entry name" value="MAJOR FACILITATOR SUPERFAMILY"/>
    <property type="match status" value="1"/>
</dbReference>
<feature type="transmembrane region" description="Helical" evidence="5">
    <location>
        <begin position="12"/>
        <end position="32"/>
    </location>
</feature>